<reference evidence="2 3" key="1">
    <citation type="submission" date="2020-02" db="EMBL/GenBank/DDBJ databases">
        <title>Complete genome sequences of six Lactobacillus iners strains isolated from the human vagina.</title>
        <authorList>
            <person name="France M.T."/>
            <person name="Rutt L."/>
            <person name="Narina S."/>
            <person name="Arbaugh S."/>
            <person name="Humphrys M.S."/>
            <person name="Ma B."/>
            <person name="Hayward M.R."/>
            <person name="Relman D."/>
            <person name="Kwon D.S."/>
            <person name="Ravel J."/>
        </authorList>
    </citation>
    <scope>NUCLEOTIDE SEQUENCE [LARGE SCALE GENOMIC DNA]</scope>
    <source>
        <strain evidence="2 3">C0210C1</strain>
    </source>
</reference>
<feature type="domain" description="Carbohydrate kinase PfkB" evidence="1">
    <location>
        <begin position="74"/>
        <end position="229"/>
    </location>
</feature>
<accession>A0A6G7B8M9</accession>
<evidence type="ECO:0000259" key="1">
    <source>
        <dbReference type="Pfam" id="PF00294"/>
    </source>
</evidence>
<protein>
    <recommendedName>
        <fullName evidence="1">Carbohydrate kinase PfkB domain-containing protein</fullName>
    </recommendedName>
</protein>
<dbReference type="GO" id="GO:0005829">
    <property type="term" value="C:cytosol"/>
    <property type="evidence" value="ECO:0007669"/>
    <property type="project" value="TreeGrafter"/>
</dbReference>
<dbReference type="InterPro" id="IPR029056">
    <property type="entry name" value="Ribokinase-like"/>
</dbReference>
<dbReference type="PANTHER" id="PTHR46566:SF1">
    <property type="entry name" value="1-PHOSPHOFRUCTOKINASE"/>
    <property type="match status" value="1"/>
</dbReference>
<dbReference type="SUPFAM" id="SSF53613">
    <property type="entry name" value="Ribokinase-like"/>
    <property type="match status" value="1"/>
</dbReference>
<dbReference type="Gene3D" id="3.40.1190.20">
    <property type="match status" value="1"/>
</dbReference>
<dbReference type="RefSeq" id="WP_006731522.1">
    <property type="nucleotide sequence ID" value="NZ_CP049228.1"/>
</dbReference>
<sequence length="272" mass="29843">MIYTITLNDDKNNTCCGTYVSLLLKKKDIESIALGIIPNDYQKAEKLLDDADIKHDFIKIDATQLDLFGEDKQVAISAQQKLLDNLKCLNKGDILVICGSFAKGISPVYLSDMAAIAHKKGAYLVVSVPYATVMDILPLQPFLIQLTGQDIKNIFDKVAGRQLLYQSAHYMVAKGASHVLCTLDKQHIAVINMTQGFVAEVPDVKKVSGVGCQESLLATFLTGILKNHMTITNLANSVAAYADSLQKEGLTDYSNNLALQRKVIAQKIMFDD</sequence>
<dbReference type="EMBL" id="CP049228">
    <property type="protein sequence ID" value="QIH23311.1"/>
    <property type="molecule type" value="Genomic_DNA"/>
</dbReference>
<dbReference type="Pfam" id="PF00294">
    <property type="entry name" value="PfkB"/>
    <property type="match status" value="1"/>
</dbReference>
<evidence type="ECO:0000313" key="3">
    <source>
        <dbReference type="Proteomes" id="UP000501676"/>
    </source>
</evidence>
<evidence type="ECO:0000313" key="2">
    <source>
        <dbReference type="EMBL" id="QIH23311.1"/>
    </source>
</evidence>
<organism evidence="2 3">
    <name type="scientific">Lactobacillus iners</name>
    <dbReference type="NCBI Taxonomy" id="147802"/>
    <lineage>
        <taxon>Bacteria</taxon>
        <taxon>Bacillati</taxon>
        <taxon>Bacillota</taxon>
        <taxon>Bacilli</taxon>
        <taxon>Lactobacillales</taxon>
        <taxon>Lactobacillaceae</taxon>
        <taxon>Lactobacillus</taxon>
    </lineage>
</organism>
<proteinExistence type="predicted"/>
<dbReference type="PANTHER" id="PTHR46566">
    <property type="entry name" value="1-PHOSPHOFRUCTOKINASE-RELATED"/>
    <property type="match status" value="1"/>
</dbReference>
<dbReference type="Proteomes" id="UP000501676">
    <property type="component" value="Chromosome"/>
</dbReference>
<gene>
    <name evidence="2" type="ORF">G6Z83_00575</name>
</gene>
<dbReference type="AlphaFoldDB" id="A0A6G7B8M9"/>
<dbReference type="InterPro" id="IPR011611">
    <property type="entry name" value="PfkB_dom"/>
</dbReference>
<dbReference type="GO" id="GO:0008443">
    <property type="term" value="F:phosphofructokinase activity"/>
    <property type="evidence" value="ECO:0007669"/>
    <property type="project" value="TreeGrafter"/>
</dbReference>
<name>A0A6G7B8M9_9LACO</name>